<dbReference type="EMBL" id="CP046475">
    <property type="protein sequence ID" value="QGX08804.1"/>
    <property type="molecule type" value="Genomic_DNA"/>
</dbReference>
<dbReference type="AlphaFoldDB" id="A0A650GFT5"/>
<name>A0A650GFT5_9MICO</name>
<evidence type="ECO:0000313" key="4">
    <source>
        <dbReference type="Proteomes" id="UP000271708"/>
    </source>
</evidence>
<feature type="region of interest" description="Disordered" evidence="1">
    <location>
        <begin position="394"/>
        <end position="415"/>
    </location>
</feature>
<dbReference type="NCBIfam" id="NF042935">
    <property type="entry name" value="SCO6880_fam"/>
    <property type="match status" value="1"/>
</dbReference>
<organism evidence="3 4">
    <name type="scientific">Janibacter melonis</name>
    <dbReference type="NCBI Taxonomy" id="262209"/>
    <lineage>
        <taxon>Bacteria</taxon>
        <taxon>Bacillati</taxon>
        <taxon>Actinomycetota</taxon>
        <taxon>Actinomycetes</taxon>
        <taxon>Micrococcales</taxon>
        <taxon>Intrasporangiaceae</taxon>
        <taxon>Janibacter</taxon>
    </lineage>
</organism>
<dbReference type="KEGG" id="jme:EEW87_17520"/>
<dbReference type="Proteomes" id="UP000271708">
    <property type="component" value="Plasmid unnamed"/>
</dbReference>
<keyword evidence="2" id="KW-0472">Membrane</keyword>
<evidence type="ECO:0000256" key="2">
    <source>
        <dbReference type="SAM" id="Phobius"/>
    </source>
</evidence>
<proteinExistence type="predicted"/>
<protein>
    <recommendedName>
        <fullName evidence="5">PrgI family protein</fullName>
    </recommendedName>
</protein>
<keyword evidence="2" id="KW-0812">Transmembrane</keyword>
<geneLocation type="plasmid" evidence="3">
    <name>unnamed</name>
</geneLocation>
<sequence>MSETEAVKYSNLARPKAPGIGGLSPLQFLTLIGVVLVGMFLMFVVHFWVGMGWLALSLLLIAPWVLGTMALDKNPYGALIRRRRWSVSERTGRTALAQGPTGVLEHGSFALPGLMADSELLEAEDGYGVPFALIHHRGVDHYSVVIETAPEGTVGIDQESIDRKAAHWGTYLGVLSRERDLIGAQVVVETVPDTGLRLERAAMADVDPGAPEFALSVLRDVVGSGTAGAAQINTTVTLTFDARKGVEGAKGARDADTMADDIGTRLPGLIAQLRMTGAGFRLRARTAADIIDDTRVAFDPSVAAAVEQARNAGGTGLAWNDCGPVAAHAGKDYYAHDGSVSMSMMMAEPPRGVFYTLQLRNLLEPNARVARKRVALLYRPLDPTTSANLAEWRVTSASSDASTTRRRGPSERKKQRLAAAQRNAAAEAEGNPFVRVGMIVTATVEDVSDLPAAKQTLLNLAGQAQLKMRPCWGMHDVAFVAALPLGIVLPERVALPGVLRETM</sequence>
<evidence type="ECO:0000313" key="3">
    <source>
        <dbReference type="EMBL" id="QGX08804.1"/>
    </source>
</evidence>
<evidence type="ECO:0008006" key="5">
    <source>
        <dbReference type="Google" id="ProtNLM"/>
    </source>
</evidence>
<keyword evidence="2" id="KW-1133">Transmembrane helix</keyword>
<accession>A0A650GFT5</accession>
<reference evidence="3 4" key="1">
    <citation type="submission" date="2019-11" db="EMBL/GenBank/DDBJ databases">
        <title>Complete Genome Sequence of Janibacter melonis M714.</title>
        <authorList>
            <person name="Zhao Q."/>
        </authorList>
    </citation>
    <scope>NUCLEOTIDE SEQUENCE [LARGE SCALE GENOMIC DNA]</scope>
    <source>
        <strain evidence="3 4">M714</strain>
        <plasmid evidence="3 4">unnamed</plasmid>
    </source>
</reference>
<keyword evidence="3" id="KW-0614">Plasmid</keyword>
<dbReference type="GeneID" id="59163530"/>
<evidence type="ECO:0000256" key="1">
    <source>
        <dbReference type="SAM" id="MobiDB-lite"/>
    </source>
</evidence>
<dbReference type="InterPro" id="IPR049978">
    <property type="entry name" value="SCO6880-like"/>
</dbReference>
<gene>
    <name evidence="3" type="ORF">EEW87_17520</name>
</gene>
<dbReference type="RefSeq" id="WP_123093674.1">
    <property type="nucleotide sequence ID" value="NZ_CP046475.1"/>
</dbReference>
<feature type="transmembrane region" description="Helical" evidence="2">
    <location>
        <begin position="20"/>
        <end position="45"/>
    </location>
</feature>
<feature type="transmembrane region" description="Helical" evidence="2">
    <location>
        <begin position="51"/>
        <end position="71"/>
    </location>
</feature>